<dbReference type="EMBL" id="AVFL01000031">
    <property type="protein sequence ID" value="EWY37064.1"/>
    <property type="molecule type" value="Genomic_DNA"/>
</dbReference>
<dbReference type="PATRIC" id="fig|1385369.3.peg.5883"/>
<organism evidence="10 11">
    <name type="scientific">Skermanella stibiiresistens SB22</name>
    <dbReference type="NCBI Taxonomy" id="1385369"/>
    <lineage>
        <taxon>Bacteria</taxon>
        <taxon>Pseudomonadati</taxon>
        <taxon>Pseudomonadota</taxon>
        <taxon>Alphaproteobacteria</taxon>
        <taxon>Rhodospirillales</taxon>
        <taxon>Azospirillaceae</taxon>
        <taxon>Skermanella</taxon>
    </lineage>
</organism>
<sequence>MAREGWPDPETIMFHWFTNLKLVHKLAFPVAILLLVTGAIVWEAQWSLERLALSLDTAIGRTAERTSLAFQIEAAVNASAVAEKNVIVETTQERKRESVKLFDERIARANKAAELIIPLSLPERRAVLERLTAMIGQYEGIARRVMDLTLQSRDEEAQALSSAEGLGIRTELARLIQEVTSYNERALKLERADGAKLAADATWLLYAVSGAGLASAMALLGFIALRLVARPLAEVIAAMRVIAAGDLEVEVLGTGRGDEVGALAQALQVFKDNALGMRRLEREATERKAAAEAERKAMLLRLADEFEAGVGGVVDTVAAAATEMEGAAAALSTTAERASRQAMAVSVASGQASVNVNTVAAAAEELSASVTEIGRQVETSTRISARAVTEAGRASELIEGLAVAANEIGEVVNLINSIAGQTNLLALNATIEAARAGEQGKGFAVVASEVKALANQTANATNGIQAKVAEIQRATSDAVEAIGGITGTIGTIDEITTAIASAVEEQGAATRDIAGNVQRAAAGTAEVGGNIAGVTQAASETGTAATRMLDAAAGLAADSTSLRRQVVKFLATVRAA</sequence>
<gene>
    <name evidence="10" type="ORF">N825_21705</name>
</gene>
<evidence type="ECO:0000259" key="9">
    <source>
        <dbReference type="PROSITE" id="PS50885"/>
    </source>
</evidence>
<dbReference type="GO" id="GO:0004888">
    <property type="term" value="F:transmembrane signaling receptor activity"/>
    <property type="evidence" value="ECO:0007669"/>
    <property type="project" value="InterPro"/>
</dbReference>
<comment type="similarity">
    <text evidence="4">Belongs to the methyl-accepting chemotaxis (MCP) protein family.</text>
</comment>
<dbReference type="Gene3D" id="1.10.287.950">
    <property type="entry name" value="Methyl-accepting chemotaxis protein"/>
    <property type="match status" value="1"/>
</dbReference>
<name>W9GTF6_9PROT</name>
<dbReference type="Proteomes" id="UP000019486">
    <property type="component" value="Unassembled WGS sequence"/>
</dbReference>
<evidence type="ECO:0000256" key="2">
    <source>
        <dbReference type="ARBA" id="ARBA00022519"/>
    </source>
</evidence>
<comment type="caution">
    <text evidence="10">The sequence shown here is derived from an EMBL/GenBank/DDBJ whole genome shotgun (WGS) entry which is preliminary data.</text>
</comment>
<dbReference type="STRING" id="1385369.N825_21705"/>
<evidence type="ECO:0000256" key="6">
    <source>
        <dbReference type="SAM" id="Phobius"/>
    </source>
</evidence>
<dbReference type="AlphaFoldDB" id="W9GTF6"/>
<evidence type="ECO:0000313" key="10">
    <source>
        <dbReference type="EMBL" id="EWY37064.1"/>
    </source>
</evidence>
<keyword evidence="6" id="KW-0472">Membrane</keyword>
<dbReference type="InterPro" id="IPR004089">
    <property type="entry name" value="MCPsignal_dom"/>
</dbReference>
<dbReference type="GO" id="GO:0005886">
    <property type="term" value="C:plasma membrane"/>
    <property type="evidence" value="ECO:0007669"/>
    <property type="project" value="UniProtKB-SubCell"/>
</dbReference>
<accession>W9GTF6</accession>
<dbReference type="PROSITE" id="PS50192">
    <property type="entry name" value="T_SNARE"/>
    <property type="match status" value="1"/>
</dbReference>
<evidence type="ECO:0000313" key="11">
    <source>
        <dbReference type="Proteomes" id="UP000019486"/>
    </source>
</evidence>
<reference evidence="10 11" key="1">
    <citation type="submission" date="2013-08" db="EMBL/GenBank/DDBJ databases">
        <title>The genome sequence of Skermanella stibiiresistens.</title>
        <authorList>
            <person name="Zhu W."/>
            <person name="Wang G."/>
        </authorList>
    </citation>
    <scope>NUCLEOTIDE SEQUENCE [LARGE SCALE GENOMIC DNA]</scope>
    <source>
        <strain evidence="10 11">SB22</strain>
    </source>
</reference>
<dbReference type="Pfam" id="PF12729">
    <property type="entry name" value="4HB_MCP_1"/>
    <property type="match status" value="1"/>
</dbReference>
<dbReference type="SMART" id="SM00283">
    <property type="entry name" value="MA"/>
    <property type="match status" value="1"/>
</dbReference>
<dbReference type="InterPro" id="IPR004090">
    <property type="entry name" value="Chemotax_Me-accpt_rcpt"/>
</dbReference>
<dbReference type="GO" id="GO:0006935">
    <property type="term" value="P:chemotaxis"/>
    <property type="evidence" value="ECO:0007669"/>
    <property type="project" value="InterPro"/>
</dbReference>
<dbReference type="PROSITE" id="PS50885">
    <property type="entry name" value="HAMP"/>
    <property type="match status" value="1"/>
</dbReference>
<evidence type="ECO:0000256" key="4">
    <source>
        <dbReference type="ARBA" id="ARBA00029447"/>
    </source>
</evidence>
<feature type="transmembrane region" description="Helical" evidence="6">
    <location>
        <begin position="203"/>
        <end position="225"/>
    </location>
</feature>
<dbReference type="PROSITE" id="PS50111">
    <property type="entry name" value="CHEMOTAXIS_TRANSDUC_2"/>
    <property type="match status" value="1"/>
</dbReference>
<evidence type="ECO:0000256" key="3">
    <source>
        <dbReference type="ARBA" id="ARBA00023224"/>
    </source>
</evidence>
<proteinExistence type="inferred from homology"/>
<dbReference type="GO" id="GO:0007165">
    <property type="term" value="P:signal transduction"/>
    <property type="evidence" value="ECO:0007669"/>
    <property type="project" value="UniProtKB-KW"/>
</dbReference>
<dbReference type="SUPFAM" id="SSF58104">
    <property type="entry name" value="Methyl-accepting chemotaxis protein (MCP) signaling domain"/>
    <property type="match status" value="1"/>
</dbReference>
<dbReference type="Pfam" id="PF00672">
    <property type="entry name" value="HAMP"/>
    <property type="match status" value="1"/>
</dbReference>
<feature type="domain" description="HAMP" evidence="9">
    <location>
        <begin position="226"/>
        <end position="279"/>
    </location>
</feature>
<dbReference type="PRINTS" id="PR00260">
    <property type="entry name" value="CHEMTRNSDUCR"/>
</dbReference>
<dbReference type="InterPro" id="IPR000727">
    <property type="entry name" value="T_SNARE_dom"/>
</dbReference>
<dbReference type="SMART" id="SM00304">
    <property type="entry name" value="HAMP"/>
    <property type="match status" value="1"/>
</dbReference>
<protein>
    <recommendedName>
        <fullName evidence="12">Methyl-accepting chemotaxis protein</fullName>
    </recommendedName>
</protein>
<dbReference type="CDD" id="cd06225">
    <property type="entry name" value="HAMP"/>
    <property type="match status" value="1"/>
</dbReference>
<evidence type="ECO:0000259" key="7">
    <source>
        <dbReference type="PROSITE" id="PS50111"/>
    </source>
</evidence>
<dbReference type="InterPro" id="IPR003660">
    <property type="entry name" value="HAMP_dom"/>
</dbReference>
<evidence type="ECO:0000256" key="1">
    <source>
        <dbReference type="ARBA" id="ARBA00004429"/>
    </source>
</evidence>
<keyword evidence="6" id="KW-0812">Transmembrane</keyword>
<keyword evidence="3 5" id="KW-0807">Transducer</keyword>
<evidence type="ECO:0000256" key="5">
    <source>
        <dbReference type="PROSITE-ProRule" id="PRU00284"/>
    </source>
</evidence>
<keyword evidence="2" id="KW-0997">Cell inner membrane</keyword>
<dbReference type="PANTHER" id="PTHR32089:SF112">
    <property type="entry name" value="LYSOZYME-LIKE PROTEIN-RELATED"/>
    <property type="match status" value="1"/>
</dbReference>
<evidence type="ECO:0000259" key="8">
    <source>
        <dbReference type="PROSITE" id="PS50192"/>
    </source>
</evidence>
<feature type="transmembrane region" description="Helical" evidence="6">
    <location>
        <begin position="26"/>
        <end position="44"/>
    </location>
</feature>
<feature type="domain" description="T-SNARE coiled-coil homology" evidence="8">
    <location>
        <begin position="472"/>
        <end position="534"/>
    </location>
</feature>
<keyword evidence="6" id="KW-1133">Transmembrane helix</keyword>
<dbReference type="Pfam" id="PF00015">
    <property type="entry name" value="MCPsignal"/>
    <property type="match status" value="1"/>
</dbReference>
<dbReference type="PANTHER" id="PTHR32089">
    <property type="entry name" value="METHYL-ACCEPTING CHEMOTAXIS PROTEIN MCPB"/>
    <property type="match status" value="1"/>
</dbReference>
<keyword evidence="11" id="KW-1185">Reference proteome</keyword>
<feature type="domain" description="Methyl-accepting transducer" evidence="7">
    <location>
        <begin position="313"/>
        <end position="556"/>
    </location>
</feature>
<dbReference type="InterPro" id="IPR024478">
    <property type="entry name" value="HlyB_4HB_MCP"/>
</dbReference>
<evidence type="ECO:0008006" key="12">
    <source>
        <dbReference type="Google" id="ProtNLM"/>
    </source>
</evidence>
<comment type="subcellular location">
    <subcellularLocation>
        <location evidence="1">Cell inner membrane</location>
        <topology evidence="1">Multi-pass membrane protein</topology>
    </subcellularLocation>
</comment>
<keyword evidence="2" id="KW-1003">Cell membrane</keyword>
<dbReference type="Gene3D" id="1.10.8.500">
    <property type="entry name" value="HAMP domain in histidine kinase"/>
    <property type="match status" value="1"/>
</dbReference>